<dbReference type="RefSeq" id="WP_069329722.1">
    <property type="nucleotide sequence ID" value="NZ_MDER01000086.1"/>
</dbReference>
<proteinExistence type="predicted"/>
<accession>A0A1E3KZ24</accession>
<feature type="compositionally biased region" description="Polar residues" evidence="1">
    <location>
        <begin position="111"/>
        <end position="124"/>
    </location>
</feature>
<feature type="domain" description="DUF6843" evidence="3">
    <location>
        <begin position="29"/>
        <end position="123"/>
    </location>
</feature>
<keyword evidence="2" id="KW-0812">Transmembrane</keyword>
<reference evidence="4 5" key="1">
    <citation type="submission" date="2016-08" db="EMBL/GenBank/DDBJ databases">
        <title>Genome sequencing of Paenibacillus sp. TI45-13ar, isolated from Korean traditional nuruk.</title>
        <authorList>
            <person name="Kim S.-J."/>
        </authorList>
    </citation>
    <scope>NUCLEOTIDE SEQUENCE [LARGE SCALE GENOMIC DNA]</scope>
    <source>
        <strain evidence="4 5">TI45-13ar</strain>
    </source>
</reference>
<evidence type="ECO:0000313" key="4">
    <source>
        <dbReference type="EMBL" id="ODP26591.1"/>
    </source>
</evidence>
<keyword evidence="2" id="KW-1133">Transmembrane helix</keyword>
<dbReference type="Proteomes" id="UP000094578">
    <property type="component" value="Unassembled WGS sequence"/>
</dbReference>
<evidence type="ECO:0000256" key="1">
    <source>
        <dbReference type="SAM" id="MobiDB-lite"/>
    </source>
</evidence>
<evidence type="ECO:0000259" key="3">
    <source>
        <dbReference type="Pfam" id="PF20862"/>
    </source>
</evidence>
<evidence type="ECO:0000313" key="5">
    <source>
        <dbReference type="Proteomes" id="UP000094578"/>
    </source>
</evidence>
<dbReference type="EMBL" id="MDER01000086">
    <property type="protein sequence ID" value="ODP26591.1"/>
    <property type="molecule type" value="Genomic_DNA"/>
</dbReference>
<dbReference type="InterPro" id="IPR049293">
    <property type="entry name" value="DUF6843"/>
</dbReference>
<evidence type="ECO:0000256" key="2">
    <source>
        <dbReference type="SAM" id="Phobius"/>
    </source>
</evidence>
<organism evidence="4 5">
    <name type="scientific">Paenibacillus nuruki</name>
    <dbReference type="NCBI Taxonomy" id="1886670"/>
    <lineage>
        <taxon>Bacteria</taxon>
        <taxon>Bacillati</taxon>
        <taxon>Bacillota</taxon>
        <taxon>Bacilli</taxon>
        <taxon>Bacillales</taxon>
        <taxon>Paenibacillaceae</taxon>
        <taxon>Paenibacillus</taxon>
    </lineage>
</organism>
<feature type="region of interest" description="Disordered" evidence="1">
    <location>
        <begin position="107"/>
        <end position="144"/>
    </location>
</feature>
<protein>
    <recommendedName>
        <fullName evidence="3">DUF6843 domain-containing protein</fullName>
    </recommendedName>
</protein>
<feature type="transmembrane region" description="Helical" evidence="2">
    <location>
        <begin position="6"/>
        <end position="24"/>
    </location>
</feature>
<keyword evidence="2" id="KW-0472">Membrane</keyword>
<keyword evidence="5" id="KW-1185">Reference proteome</keyword>
<sequence>MNKKIVFGVLGVIVLIGASLFLIFKEDRQQYIFLIPEGYKGKVTVTFDQPDASPLVYEGKWIVFQVPSSGNITTSGSNVTGTIDYYYVDQAGNRTKIEDIPNAIQDLHTESGGSKNSANQTTEIPETLSFFVGTPQEYDNDRKS</sequence>
<dbReference type="AlphaFoldDB" id="A0A1E3KZ24"/>
<name>A0A1E3KZ24_9BACL</name>
<gene>
    <name evidence="4" type="ORF">PTI45_04431</name>
</gene>
<dbReference type="Pfam" id="PF20862">
    <property type="entry name" value="DUF6843"/>
    <property type="match status" value="1"/>
</dbReference>
<comment type="caution">
    <text evidence="4">The sequence shown here is derived from an EMBL/GenBank/DDBJ whole genome shotgun (WGS) entry which is preliminary data.</text>
</comment>